<reference evidence="2 3" key="1">
    <citation type="submission" date="2020-05" db="EMBL/GenBank/DDBJ databases">
        <title>The draft genome sequence of Maribacter arenosus CAU 1321.</title>
        <authorList>
            <person name="Mu L."/>
        </authorList>
    </citation>
    <scope>NUCLEOTIDE SEQUENCE [LARGE SCALE GENOMIC DNA]</scope>
    <source>
        <strain evidence="2 3">CAU 1321</strain>
    </source>
</reference>
<name>A0ABR7VES0_9FLAO</name>
<proteinExistence type="predicted"/>
<evidence type="ECO:0000313" key="2">
    <source>
        <dbReference type="EMBL" id="MBD0851355.1"/>
    </source>
</evidence>
<protein>
    <recommendedName>
        <fullName evidence="4">LSU ribosomal protein L21p</fullName>
    </recommendedName>
</protein>
<keyword evidence="1" id="KW-1133">Transmembrane helix</keyword>
<comment type="caution">
    <text evidence="2">The sequence shown here is derived from an EMBL/GenBank/DDBJ whole genome shotgun (WGS) entry which is preliminary data.</text>
</comment>
<dbReference type="RefSeq" id="WP_188314477.1">
    <property type="nucleotide sequence ID" value="NZ_JABTCG010000004.1"/>
</dbReference>
<dbReference type="EMBL" id="JABTCG010000004">
    <property type="protein sequence ID" value="MBD0851355.1"/>
    <property type="molecule type" value="Genomic_DNA"/>
</dbReference>
<gene>
    <name evidence="2" type="ORF">HPE63_11810</name>
</gene>
<evidence type="ECO:0000256" key="1">
    <source>
        <dbReference type="SAM" id="Phobius"/>
    </source>
</evidence>
<organism evidence="2 3">
    <name type="scientific">Maribacter arenosus</name>
    <dbReference type="NCBI Taxonomy" id="1854708"/>
    <lineage>
        <taxon>Bacteria</taxon>
        <taxon>Pseudomonadati</taxon>
        <taxon>Bacteroidota</taxon>
        <taxon>Flavobacteriia</taxon>
        <taxon>Flavobacteriales</taxon>
        <taxon>Flavobacteriaceae</taxon>
        <taxon>Maribacter</taxon>
    </lineage>
</organism>
<keyword evidence="1" id="KW-0472">Membrane</keyword>
<evidence type="ECO:0008006" key="4">
    <source>
        <dbReference type="Google" id="ProtNLM"/>
    </source>
</evidence>
<accession>A0ABR7VES0</accession>
<dbReference type="Proteomes" id="UP000598350">
    <property type="component" value="Unassembled WGS sequence"/>
</dbReference>
<sequence length="187" mass="20331">MDFSTMNIWCWLIPLLVGLLCAYFGYLIGKGKSKTIDNSGDLKLLQDKNAKLQADLDACKGKLSTGAAVTGVSSAVAATSFTKEEKVISFDAEAAKAALGKAIKKDDLKVVEGIGPKIAGMFNDAGIKTWKALSETAVSDCQKILDSGGNRYKVHDPASWPMQAKMCYENKWKELAKWQDKHDHGKL</sequence>
<keyword evidence="3" id="KW-1185">Reference proteome</keyword>
<feature type="transmembrane region" description="Helical" evidence="1">
    <location>
        <begin position="6"/>
        <end position="28"/>
    </location>
</feature>
<keyword evidence="1" id="KW-0812">Transmembrane</keyword>
<evidence type="ECO:0000313" key="3">
    <source>
        <dbReference type="Proteomes" id="UP000598350"/>
    </source>
</evidence>